<proteinExistence type="predicted"/>
<reference evidence="1 2" key="1">
    <citation type="submission" date="2016-04" db="EMBL/GenBank/DDBJ databases">
        <title>Genome sequence of Clostridium magnum DSM 2767.</title>
        <authorList>
            <person name="Poehlein A."/>
            <person name="Uhlig R."/>
            <person name="Fischer R."/>
            <person name="Bahl H."/>
            <person name="Daniel R."/>
        </authorList>
    </citation>
    <scope>NUCLEOTIDE SEQUENCE [LARGE SCALE GENOMIC DNA]</scope>
    <source>
        <strain evidence="1 2">DSM 2767</strain>
    </source>
</reference>
<keyword evidence="2" id="KW-1185">Reference proteome</keyword>
<accession>A0A161W0I2</accession>
<evidence type="ECO:0000313" key="2">
    <source>
        <dbReference type="Proteomes" id="UP000076603"/>
    </source>
</evidence>
<comment type="caution">
    <text evidence="1">The sequence shown here is derived from an EMBL/GenBank/DDBJ whole genome shotgun (WGS) entry which is preliminary data.</text>
</comment>
<dbReference type="InterPro" id="IPR043721">
    <property type="entry name" value="DUF5662"/>
</dbReference>
<evidence type="ECO:0000313" key="1">
    <source>
        <dbReference type="EMBL" id="KZL88610.1"/>
    </source>
</evidence>
<name>A0A161W0I2_9CLOT</name>
<sequence length="181" mass="21337">MLNKKIMNGINHFKTITNHKMLVMKYCFKIGLYKQGLLHDLSKYSWTEFSAGIKYYKGTMSPNAVQKIEQGYSEAWLHHKGRNKHHFEYWIDFGINPTDGLIGMKMPTRYVVEMFIDRMCASKNYRKENYTDRDALDYYNRGKNYCIMHKEAAELLELILNKLADEGEEATLAFIKNKVLK</sequence>
<organism evidence="1 2">
    <name type="scientific">Clostridium magnum DSM 2767</name>
    <dbReference type="NCBI Taxonomy" id="1121326"/>
    <lineage>
        <taxon>Bacteria</taxon>
        <taxon>Bacillati</taxon>
        <taxon>Bacillota</taxon>
        <taxon>Clostridia</taxon>
        <taxon>Eubacteriales</taxon>
        <taxon>Clostridiaceae</taxon>
        <taxon>Clostridium</taxon>
    </lineage>
</organism>
<dbReference type="EMBL" id="LWAE01000016">
    <property type="protein sequence ID" value="KZL88610.1"/>
    <property type="molecule type" value="Genomic_DNA"/>
</dbReference>
<dbReference type="STRING" id="1121326.CLMAG_61030"/>
<protein>
    <recommendedName>
        <fullName evidence="3">Catalase</fullName>
    </recommendedName>
</protein>
<dbReference type="Pfam" id="PF18907">
    <property type="entry name" value="DUF5662"/>
    <property type="match status" value="1"/>
</dbReference>
<dbReference type="AlphaFoldDB" id="A0A161W0I2"/>
<evidence type="ECO:0008006" key="3">
    <source>
        <dbReference type="Google" id="ProtNLM"/>
    </source>
</evidence>
<gene>
    <name evidence="1" type="ORF">CLMAG_61030</name>
</gene>
<dbReference type="Proteomes" id="UP000076603">
    <property type="component" value="Unassembled WGS sequence"/>
</dbReference>
<dbReference type="PATRIC" id="fig|1121326.3.peg.6167"/>